<organism evidence="3 4">
    <name type="scientific">Actinoplanes regularis</name>
    <dbReference type="NCBI Taxonomy" id="52697"/>
    <lineage>
        <taxon>Bacteria</taxon>
        <taxon>Bacillati</taxon>
        <taxon>Actinomycetota</taxon>
        <taxon>Actinomycetes</taxon>
        <taxon>Micromonosporales</taxon>
        <taxon>Micromonosporaceae</taxon>
        <taxon>Actinoplanes</taxon>
    </lineage>
</organism>
<feature type="domain" description="CBM2" evidence="2">
    <location>
        <begin position="23"/>
        <end position="132"/>
    </location>
</feature>
<dbReference type="InterPro" id="IPR008965">
    <property type="entry name" value="CBM2/CBM3_carb-bd_dom_sf"/>
</dbReference>
<reference evidence="3 4" key="1">
    <citation type="submission" date="2017-06" db="EMBL/GenBank/DDBJ databases">
        <authorList>
            <person name="Kim H.J."/>
            <person name="Triplett B.A."/>
        </authorList>
    </citation>
    <scope>NUCLEOTIDE SEQUENCE [LARGE SCALE GENOMIC DNA]</scope>
    <source>
        <strain evidence="3 4">DSM 43151</strain>
    </source>
</reference>
<proteinExistence type="predicted"/>
<gene>
    <name evidence="3" type="ORF">SAMN06264365_1197</name>
</gene>
<dbReference type="InterPro" id="IPR012291">
    <property type="entry name" value="CBM2_carb-bd_dom_sf"/>
</dbReference>
<dbReference type="GO" id="GO:0005975">
    <property type="term" value="P:carbohydrate metabolic process"/>
    <property type="evidence" value="ECO:0007669"/>
    <property type="project" value="InterPro"/>
</dbReference>
<dbReference type="SUPFAM" id="SSF49384">
    <property type="entry name" value="Carbohydrate-binding domain"/>
    <property type="match status" value="1"/>
</dbReference>
<dbReference type="RefSeq" id="WP_089297416.1">
    <property type="nucleotide sequence ID" value="NZ_BOMU01000086.1"/>
</dbReference>
<dbReference type="GO" id="GO:0030247">
    <property type="term" value="F:polysaccharide binding"/>
    <property type="evidence" value="ECO:0007669"/>
    <property type="project" value="UniProtKB-UniRule"/>
</dbReference>
<dbReference type="InterPro" id="IPR001919">
    <property type="entry name" value="CBD2"/>
</dbReference>
<evidence type="ECO:0000313" key="3">
    <source>
        <dbReference type="EMBL" id="SNS59157.1"/>
    </source>
</evidence>
<evidence type="ECO:0000256" key="1">
    <source>
        <dbReference type="SAM" id="SignalP"/>
    </source>
</evidence>
<evidence type="ECO:0000259" key="2">
    <source>
        <dbReference type="PROSITE" id="PS51173"/>
    </source>
</evidence>
<sequence length="132" mass="14122">MNRFYAVTGALAAALLIPAAPAAAAEPAVCHVRYQTYGDSLNFTGDIVITNTGKAILYGWTLKFSLSAGHTFRNGWEAKFVVIGQDVTGYSLEHNGEVAPGKSVWVGFNASGDVKGPRPVEFRINDQLCTTN</sequence>
<protein>
    <submittedName>
        <fullName evidence="3">Cellulose binding domain-containing protein</fullName>
    </submittedName>
</protein>
<dbReference type="Proteomes" id="UP000198415">
    <property type="component" value="Unassembled WGS sequence"/>
</dbReference>
<feature type="chain" id="PRO_5012218510" evidence="1">
    <location>
        <begin position="25"/>
        <end position="132"/>
    </location>
</feature>
<dbReference type="Pfam" id="PF00553">
    <property type="entry name" value="CBM_2"/>
    <property type="match status" value="1"/>
</dbReference>
<dbReference type="OrthoDB" id="4408092at2"/>
<dbReference type="Gene3D" id="2.60.40.290">
    <property type="match status" value="1"/>
</dbReference>
<keyword evidence="4" id="KW-1185">Reference proteome</keyword>
<name>A0A239FQD6_9ACTN</name>
<feature type="signal peptide" evidence="1">
    <location>
        <begin position="1"/>
        <end position="24"/>
    </location>
</feature>
<dbReference type="SMART" id="SM00637">
    <property type="entry name" value="CBD_II"/>
    <property type="match status" value="1"/>
</dbReference>
<dbReference type="PROSITE" id="PS51173">
    <property type="entry name" value="CBM2"/>
    <property type="match status" value="1"/>
</dbReference>
<keyword evidence="1" id="KW-0732">Signal</keyword>
<accession>A0A239FQD6</accession>
<dbReference type="AlphaFoldDB" id="A0A239FQD6"/>
<evidence type="ECO:0000313" key="4">
    <source>
        <dbReference type="Proteomes" id="UP000198415"/>
    </source>
</evidence>
<dbReference type="EMBL" id="FZNR01000019">
    <property type="protein sequence ID" value="SNS59157.1"/>
    <property type="molecule type" value="Genomic_DNA"/>
</dbReference>
<dbReference type="GO" id="GO:0004553">
    <property type="term" value="F:hydrolase activity, hydrolyzing O-glycosyl compounds"/>
    <property type="evidence" value="ECO:0007669"/>
    <property type="project" value="InterPro"/>
</dbReference>